<reference evidence="1" key="1">
    <citation type="submission" date="2020-11" db="EMBL/GenBank/DDBJ databases">
        <authorList>
            <consortium name="DOE Joint Genome Institute"/>
            <person name="Ahrendt S."/>
            <person name="Riley R."/>
            <person name="Andreopoulos W."/>
            <person name="Labutti K."/>
            <person name="Pangilinan J."/>
            <person name="Ruiz-Duenas F.J."/>
            <person name="Barrasa J.M."/>
            <person name="Sanchez-Garcia M."/>
            <person name="Camarero S."/>
            <person name="Miyauchi S."/>
            <person name="Serrano A."/>
            <person name="Linde D."/>
            <person name="Babiker R."/>
            <person name="Drula E."/>
            <person name="Ayuso-Fernandez I."/>
            <person name="Pacheco R."/>
            <person name="Padilla G."/>
            <person name="Ferreira P."/>
            <person name="Barriuso J."/>
            <person name="Kellner H."/>
            <person name="Castanera R."/>
            <person name="Alfaro M."/>
            <person name="Ramirez L."/>
            <person name="Pisabarro A.G."/>
            <person name="Kuo A."/>
            <person name="Tritt A."/>
            <person name="Lipzen A."/>
            <person name="He G."/>
            <person name="Yan M."/>
            <person name="Ng V."/>
            <person name="Cullen D."/>
            <person name="Martin F."/>
            <person name="Rosso M.-N."/>
            <person name="Henrissat B."/>
            <person name="Hibbett D."/>
            <person name="Martinez A.T."/>
            <person name="Grigoriev I.V."/>
        </authorList>
    </citation>
    <scope>NUCLEOTIDE SEQUENCE</scope>
    <source>
        <strain evidence="1">AH 40177</strain>
    </source>
</reference>
<dbReference type="AlphaFoldDB" id="A0A9P5U373"/>
<dbReference type="GO" id="GO:0070939">
    <property type="term" value="C:Dsl1/NZR complex"/>
    <property type="evidence" value="ECO:0007669"/>
    <property type="project" value="InterPro"/>
</dbReference>
<gene>
    <name evidence="1" type="ORF">BDP27DRAFT_1228977</name>
</gene>
<evidence type="ECO:0000313" key="2">
    <source>
        <dbReference type="Proteomes" id="UP000772434"/>
    </source>
</evidence>
<dbReference type="InterPro" id="IPR042042">
    <property type="entry name" value="Tip20p_domB"/>
</dbReference>
<dbReference type="Gene3D" id="1.20.58.1420">
    <property type="entry name" value="Dsl1p vesicle tethering complex, Tip20p subunit, domain B"/>
    <property type="match status" value="1"/>
</dbReference>
<dbReference type="GO" id="GO:0006890">
    <property type="term" value="P:retrograde vesicle-mediated transport, Golgi to endoplasmic reticulum"/>
    <property type="evidence" value="ECO:0007669"/>
    <property type="project" value="InterPro"/>
</dbReference>
<dbReference type="PANTHER" id="PTHR13520">
    <property type="entry name" value="RAD50-INTERACTING PROTEIN 1 RINT-1"/>
    <property type="match status" value="1"/>
</dbReference>
<evidence type="ECO:0000313" key="1">
    <source>
        <dbReference type="EMBL" id="KAF9065415.1"/>
    </source>
</evidence>
<organism evidence="1 2">
    <name type="scientific">Rhodocollybia butyracea</name>
    <dbReference type="NCBI Taxonomy" id="206335"/>
    <lineage>
        <taxon>Eukaryota</taxon>
        <taxon>Fungi</taxon>
        <taxon>Dikarya</taxon>
        <taxon>Basidiomycota</taxon>
        <taxon>Agaricomycotina</taxon>
        <taxon>Agaricomycetes</taxon>
        <taxon>Agaricomycetidae</taxon>
        <taxon>Agaricales</taxon>
        <taxon>Marasmiineae</taxon>
        <taxon>Omphalotaceae</taxon>
        <taxon>Rhodocollybia</taxon>
    </lineage>
</organism>
<dbReference type="Pfam" id="PF04437">
    <property type="entry name" value="RINT1_TIP1"/>
    <property type="match status" value="1"/>
</dbReference>
<dbReference type="InterPro" id="IPR007528">
    <property type="entry name" value="RINT1_Tip20"/>
</dbReference>
<protein>
    <submittedName>
        <fullName evidence="1">TIP-1 family-domain-containing protein</fullName>
    </submittedName>
</protein>
<keyword evidence="2" id="KW-1185">Reference proteome</keyword>
<accession>A0A9P5U373</accession>
<sequence length="825" mass="92050">MSSSQIPTLLAAPNVEEANQEAILFLNSKLPSYDDLEHLEAEFIESEKSEAELTPQLASSSSKVASLIAEAKSATHSHVETAENLSLLRHSLTDELVDLTENLLSSMSSEAGSSTLLEDIETLHRNLNDLQGVRAYAQVIQHALALSESSIQQIESLLPSAPISSSSVSQFQALQTFVTSVADTCTSVEDGAGTQQLHLVSFLERIRNRTWVDIKKSISTPLLDAAERLHWPMQVDYSKASQEDRSAFENAFLRLLALQRALENINTNSSDSRSEKDGIYPLEVMVQPVALRFKYHFEGTRQTNRLDKPEWYFTHVLNVAHDHRPFMQYVVQHLLNSAGLGNIIASEEFTRLLLPLLTSKLRRTIPSLLPHPSLLAHTIYQALQFDTALKEEGFRLDGTLDMNAAQPWAGISDIILGKKEWFDAWLDGERLFAENQYHEIITGSDAWQIADDESEEESVGGLDLKTTNSARRVKALVEQVTDRYSPLPNFLHRTRFLLSTQLPILELYLGRLASSLDAYETLSSALVRAVPGALGVSLGVRDDSSSVNVDTGRFTSGVEGVQRLCKALLSARFIEAAMEAWGEDLFFLELWTEINQRPALRALARANSAMLSSDGDNESQDTIFQVIVDRYRKLGRRCEDIIVQQICAEIESSLKAHLSATASSSSSNPQDDFTLSQTLLAPIALLSTHLTYMRATLSQKTLTPLYRRIASRLAEHLLQRQILYRGSFTTMEGKVIYAECEIWVETCRAVLLQVFGGSRNRVEAPWLRLIEAGRLVGAEDELRDKIVTATFGSTDEEEWEGVMVQVVGSGELSREEVGRILRRRE</sequence>
<proteinExistence type="predicted"/>
<dbReference type="PROSITE" id="PS51386">
    <property type="entry name" value="RINT1_TIP20"/>
    <property type="match status" value="1"/>
</dbReference>
<dbReference type="GO" id="GO:0006888">
    <property type="term" value="P:endoplasmic reticulum to Golgi vesicle-mediated transport"/>
    <property type="evidence" value="ECO:0007669"/>
    <property type="project" value="InterPro"/>
</dbReference>
<dbReference type="OrthoDB" id="407410at2759"/>
<name>A0A9P5U373_9AGAR</name>
<comment type="caution">
    <text evidence="1">The sequence shown here is derived from an EMBL/GenBank/DDBJ whole genome shotgun (WGS) entry which is preliminary data.</text>
</comment>
<dbReference type="GO" id="GO:0060628">
    <property type="term" value="P:regulation of ER to Golgi vesicle-mediated transport"/>
    <property type="evidence" value="ECO:0007669"/>
    <property type="project" value="TreeGrafter"/>
</dbReference>
<dbReference type="PANTHER" id="PTHR13520:SF0">
    <property type="entry name" value="RAD50-INTERACTING PROTEIN 1"/>
    <property type="match status" value="1"/>
</dbReference>
<dbReference type="Proteomes" id="UP000772434">
    <property type="component" value="Unassembled WGS sequence"/>
</dbReference>
<dbReference type="InterPro" id="IPR042044">
    <property type="entry name" value="EXOC6PINT-1/Sec15/Tip20_C_dom2"/>
</dbReference>
<dbReference type="Gene3D" id="1.20.58.670">
    <property type="entry name" value="Dsl1p vesicle tethering complex, Tip20p subunit, domain D"/>
    <property type="match status" value="1"/>
</dbReference>
<dbReference type="EMBL" id="JADNRY010000104">
    <property type="protein sequence ID" value="KAF9065415.1"/>
    <property type="molecule type" value="Genomic_DNA"/>
</dbReference>